<dbReference type="InterPro" id="IPR040980">
    <property type="entry name" value="SWI2_SNF2"/>
</dbReference>
<dbReference type="Pfam" id="PF18766">
    <property type="entry name" value="SWI2_SNF2"/>
    <property type="match status" value="1"/>
</dbReference>
<evidence type="ECO:0000313" key="2">
    <source>
        <dbReference type="EMBL" id="MBP1468884.1"/>
    </source>
</evidence>
<dbReference type="EMBL" id="SIJK02000109">
    <property type="protein sequence ID" value="MBP1468884.1"/>
    <property type="molecule type" value="Genomic_DNA"/>
</dbReference>
<proteinExistence type="predicted"/>
<evidence type="ECO:0000259" key="1">
    <source>
        <dbReference type="Pfam" id="PF18766"/>
    </source>
</evidence>
<evidence type="ECO:0000313" key="3">
    <source>
        <dbReference type="Proteomes" id="UP001193081"/>
    </source>
</evidence>
<accession>A0ABS4DHK9</accession>
<reference evidence="2 3" key="1">
    <citation type="submission" date="2021-03" db="EMBL/GenBank/DDBJ databases">
        <authorList>
            <person name="Grouzdev D.S."/>
        </authorList>
    </citation>
    <scope>NUCLEOTIDE SEQUENCE [LARGE SCALE GENOMIC DNA]</scope>
    <source>
        <strain evidence="2 3">M50-1</strain>
    </source>
</reference>
<comment type="caution">
    <text evidence="2">The sequence shown here is derived from an EMBL/GenBank/DDBJ whole genome shotgun (WGS) entry which is preliminary data.</text>
</comment>
<gene>
    <name evidence="2" type="ORF">EYB53_024455</name>
</gene>
<protein>
    <recommendedName>
        <fullName evidence="1">SWI2/SNF2 ATPase domain-containing protein</fullName>
    </recommendedName>
</protein>
<name>A0ABS4DHK9_9CHLR</name>
<organism evidence="2 3">
    <name type="scientific">Candidatus Chloroploca mongolica</name>
    <dbReference type="NCBI Taxonomy" id="2528176"/>
    <lineage>
        <taxon>Bacteria</taxon>
        <taxon>Bacillati</taxon>
        <taxon>Chloroflexota</taxon>
        <taxon>Chloroflexia</taxon>
        <taxon>Chloroflexales</taxon>
        <taxon>Chloroflexineae</taxon>
        <taxon>Oscillochloridaceae</taxon>
        <taxon>Candidatus Chloroploca</taxon>
    </lineage>
</organism>
<keyword evidence="3" id="KW-1185">Reference proteome</keyword>
<feature type="domain" description="SWI2/SNF2 ATPase" evidence="1">
    <location>
        <begin position="1"/>
        <end position="53"/>
    </location>
</feature>
<dbReference type="Proteomes" id="UP001193081">
    <property type="component" value="Unassembled WGS sequence"/>
</dbReference>
<sequence length="126" mass="14042">MFGDYISIYDIQRAVQDGATVPISYESRLAKLGLDEQEKPCLDQDVEEVTTSVTRLAGRTSPSFSTRFIRCRRCCFSVLATTIGVASLNTCLMRERTRLVCPGRRSRAPWPSNEAVATLARSHHSS</sequence>